<proteinExistence type="predicted"/>
<evidence type="ECO:0000313" key="3">
    <source>
        <dbReference type="WBParaSite" id="nRc.2.0.1.t08610-RA"/>
    </source>
</evidence>
<accession>A0A915I447</accession>
<evidence type="ECO:0000313" key="2">
    <source>
        <dbReference type="Proteomes" id="UP000887565"/>
    </source>
</evidence>
<protein>
    <submittedName>
        <fullName evidence="3">Uncharacterized protein</fullName>
    </submittedName>
</protein>
<reference evidence="3" key="1">
    <citation type="submission" date="2022-11" db="UniProtKB">
        <authorList>
            <consortium name="WormBaseParasite"/>
        </authorList>
    </citation>
    <scope>IDENTIFICATION</scope>
</reference>
<keyword evidence="1" id="KW-0812">Transmembrane</keyword>
<organism evidence="2 3">
    <name type="scientific">Romanomermis culicivorax</name>
    <name type="common">Nematode worm</name>
    <dbReference type="NCBI Taxonomy" id="13658"/>
    <lineage>
        <taxon>Eukaryota</taxon>
        <taxon>Metazoa</taxon>
        <taxon>Ecdysozoa</taxon>
        <taxon>Nematoda</taxon>
        <taxon>Enoplea</taxon>
        <taxon>Dorylaimia</taxon>
        <taxon>Mermithida</taxon>
        <taxon>Mermithoidea</taxon>
        <taxon>Mermithidae</taxon>
        <taxon>Romanomermis</taxon>
    </lineage>
</organism>
<name>A0A915I447_ROMCU</name>
<evidence type="ECO:0000256" key="1">
    <source>
        <dbReference type="SAM" id="Phobius"/>
    </source>
</evidence>
<keyword evidence="2" id="KW-1185">Reference proteome</keyword>
<keyword evidence="1" id="KW-0472">Membrane</keyword>
<dbReference type="AlphaFoldDB" id="A0A915I447"/>
<keyword evidence="1" id="KW-1133">Transmembrane helix</keyword>
<dbReference type="WBParaSite" id="nRc.2.0.1.t08610-RA">
    <property type="protein sequence ID" value="nRc.2.0.1.t08610-RA"/>
    <property type="gene ID" value="nRc.2.0.1.g08610"/>
</dbReference>
<feature type="transmembrane region" description="Helical" evidence="1">
    <location>
        <begin position="218"/>
        <end position="238"/>
    </location>
</feature>
<sequence>MLQNFYDFLVKINEKDKSHEHNSVFQAVQSILISSYQFELLDDLTSSDLRLITVVCPAQFLLYSSGDVWRHREGTRGGKTASMKGQIIQSTHMAQNTCSMPHYSPMLEHSSSSSSTLSRQVRGSLFCIKYMRKNKDDIFSRLCHTLYWIPGSPGNDHRRRGYNQKNLIDKEEEGEVVVDEFEIGETALFSSSKNIVVGSKLNYPLSERCALCRCSKRWQVAILANIGFIIVFGIRCNIGAAKVRMIHNFTDTSGVLHFNKLDTNQ</sequence>
<dbReference type="Proteomes" id="UP000887565">
    <property type="component" value="Unplaced"/>
</dbReference>